<keyword evidence="6" id="KW-0255">Endonuclease</keyword>
<dbReference type="FunFam" id="1.10.150.20:FF:000011">
    <property type="entry name" value="exonuclease 1"/>
    <property type="match status" value="1"/>
</dbReference>
<dbReference type="Gene3D" id="3.40.50.1010">
    <property type="entry name" value="5'-nuclease"/>
    <property type="match status" value="1"/>
</dbReference>
<feature type="compositionally biased region" description="Polar residues" evidence="17">
    <location>
        <begin position="538"/>
        <end position="549"/>
    </location>
</feature>
<dbReference type="Proteomes" id="UP001286313">
    <property type="component" value="Unassembled WGS sequence"/>
</dbReference>
<dbReference type="SUPFAM" id="SSF47807">
    <property type="entry name" value="5' to 3' exonuclease, C-terminal subdomain"/>
    <property type="match status" value="1"/>
</dbReference>
<feature type="compositionally biased region" description="Low complexity" evidence="17">
    <location>
        <begin position="510"/>
        <end position="525"/>
    </location>
</feature>
<evidence type="ECO:0000256" key="1">
    <source>
        <dbReference type="ARBA" id="ARBA00004123"/>
    </source>
</evidence>
<evidence type="ECO:0000313" key="21">
    <source>
        <dbReference type="Proteomes" id="UP001286313"/>
    </source>
</evidence>
<keyword evidence="7 16" id="KW-0227">DNA damage</keyword>
<feature type="domain" description="XPG-I" evidence="18">
    <location>
        <begin position="138"/>
        <end position="202"/>
    </location>
</feature>
<feature type="compositionally biased region" description="Low complexity" evidence="17">
    <location>
        <begin position="394"/>
        <end position="411"/>
    </location>
</feature>
<dbReference type="InterPro" id="IPR036279">
    <property type="entry name" value="5-3_exonuclease_C_sf"/>
</dbReference>
<evidence type="ECO:0000256" key="4">
    <source>
        <dbReference type="ARBA" id="ARBA00022722"/>
    </source>
</evidence>
<feature type="region of interest" description="Disordered" evidence="17">
    <location>
        <begin position="658"/>
        <end position="703"/>
    </location>
</feature>
<dbReference type="SMART" id="SM00485">
    <property type="entry name" value="XPGN"/>
    <property type="match status" value="1"/>
</dbReference>
<keyword evidence="11 16" id="KW-0460">Magnesium</keyword>
<dbReference type="InterPro" id="IPR044752">
    <property type="entry name" value="PIN-like_EXO1"/>
</dbReference>
<dbReference type="SMART" id="SM00484">
    <property type="entry name" value="XPGI"/>
    <property type="match status" value="1"/>
</dbReference>
<evidence type="ECO:0000313" key="20">
    <source>
        <dbReference type="EMBL" id="KAK3875923.1"/>
    </source>
</evidence>
<dbReference type="InterPro" id="IPR008918">
    <property type="entry name" value="HhH2"/>
</dbReference>
<dbReference type="PANTHER" id="PTHR11081:SF8">
    <property type="entry name" value="EXONUCLEASE 1"/>
    <property type="match status" value="1"/>
</dbReference>
<keyword evidence="8 16" id="KW-0228">DNA excision</keyword>
<comment type="cofactor">
    <cofactor evidence="16">
        <name>Mg(2+)</name>
        <dbReference type="ChEBI" id="CHEBI:18420"/>
    </cofactor>
    <text evidence="16">Binds 2 magnesium ions per subunit. They probably participate in the reaction catalyzed by the enzyme. May bind an additional third magnesium ion after substrate binding.</text>
</comment>
<feature type="compositionally biased region" description="Polar residues" evidence="17">
    <location>
        <begin position="716"/>
        <end position="734"/>
    </location>
</feature>
<evidence type="ECO:0000256" key="7">
    <source>
        <dbReference type="ARBA" id="ARBA00022763"/>
    </source>
</evidence>
<evidence type="ECO:0000256" key="3">
    <source>
        <dbReference type="ARBA" id="ARBA00020324"/>
    </source>
</evidence>
<evidence type="ECO:0000256" key="12">
    <source>
        <dbReference type="ARBA" id="ARBA00022881"/>
    </source>
</evidence>
<evidence type="ECO:0000256" key="17">
    <source>
        <dbReference type="SAM" id="MobiDB-lite"/>
    </source>
</evidence>
<evidence type="ECO:0000256" key="15">
    <source>
        <dbReference type="ARBA" id="ARBA00023242"/>
    </source>
</evidence>
<dbReference type="GO" id="GO:0003677">
    <property type="term" value="F:DNA binding"/>
    <property type="evidence" value="ECO:0007669"/>
    <property type="project" value="UniProtKB-UniRule"/>
</dbReference>
<evidence type="ECO:0000259" key="19">
    <source>
        <dbReference type="SMART" id="SM00485"/>
    </source>
</evidence>
<feature type="region of interest" description="Disordered" evidence="17">
    <location>
        <begin position="440"/>
        <end position="622"/>
    </location>
</feature>
<dbReference type="Pfam" id="PF00752">
    <property type="entry name" value="XPG_N"/>
    <property type="match status" value="1"/>
</dbReference>
<evidence type="ECO:0000256" key="13">
    <source>
        <dbReference type="ARBA" id="ARBA00023125"/>
    </source>
</evidence>
<dbReference type="GO" id="GO:0006298">
    <property type="term" value="P:mismatch repair"/>
    <property type="evidence" value="ECO:0007669"/>
    <property type="project" value="TreeGrafter"/>
</dbReference>
<keyword evidence="5 16" id="KW-0479">Metal-binding</keyword>
<feature type="compositionally biased region" description="Basic and acidic residues" evidence="17">
    <location>
        <begin position="476"/>
        <end position="503"/>
    </location>
</feature>
<dbReference type="InterPro" id="IPR006086">
    <property type="entry name" value="XPG-I_dom"/>
</dbReference>
<protein>
    <recommendedName>
        <fullName evidence="3 16">Exonuclease 1</fullName>
        <ecNumber evidence="16">3.1.-.-</ecNumber>
    </recommendedName>
</protein>
<evidence type="ECO:0000256" key="14">
    <source>
        <dbReference type="ARBA" id="ARBA00023204"/>
    </source>
</evidence>
<gene>
    <name evidence="20" type="ORF">Pcinc_019241</name>
</gene>
<reference evidence="20" key="1">
    <citation type="submission" date="2023-10" db="EMBL/GenBank/DDBJ databases">
        <title>Genome assemblies of two species of porcelain crab, Petrolisthes cinctipes and Petrolisthes manimaculis (Anomura: Porcellanidae).</title>
        <authorList>
            <person name="Angst P."/>
        </authorList>
    </citation>
    <scope>NUCLEOTIDE SEQUENCE</scope>
    <source>
        <strain evidence="20">PB745_01</strain>
        <tissue evidence="20">Gill</tissue>
    </source>
</reference>
<keyword evidence="9 16" id="KW-0378">Hydrolase</keyword>
<dbReference type="SMART" id="SM00279">
    <property type="entry name" value="HhH2"/>
    <property type="match status" value="1"/>
</dbReference>
<dbReference type="SUPFAM" id="SSF88723">
    <property type="entry name" value="PIN domain-like"/>
    <property type="match status" value="1"/>
</dbReference>
<comment type="similarity">
    <text evidence="2 16">Belongs to the XPG/RAD2 endonuclease family. EXO1 subfamily.</text>
</comment>
<dbReference type="FunFam" id="3.40.50.1010:FF:000002">
    <property type="entry name" value="Exonuclease 1, putative"/>
    <property type="match status" value="1"/>
</dbReference>
<feature type="compositionally biased region" description="Basic and acidic residues" evidence="17">
    <location>
        <begin position="452"/>
        <end position="464"/>
    </location>
</feature>
<dbReference type="EC" id="3.1.-.-" evidence="16"/>
<organism evidence="20 21">
    <name type="scientific">Petrolisthes cinctipes</name>
    <name type="common">Flat porcelain crab</name>
    <dbReference type="NCBI Taxonomy" id="88211"/>
    <lineage>
        <taxon>Eukaryota</taxon>
        <taxon>Metazoa</taxon>
        <taxon>Ecdysozoa</taxon>
        <taxon>Arthropoda</taxon>
        <taxon>Crustacea</taxon>
        <taxon>Multicrustacea</taxon>
        <taxon>Malacostraca</taxon>
        <taxon>Eumalacostraca</taxon>
        <taxon>Eucarida</taxon>
        <taxon>Decapoda</taxon>
        <taxon>Pleocyemata</taxon>
        <taxon>Anomura</taxon>
        <taxon>Galatheoidea</taxon>
        <taxon>Porcellanidae</taxon>
        <taxon>Petrolisthes</taxon>
    </lineage>
</organism>
<evidence type="ECO:0000256" key="11">
    <source>
        <dbReference type="ARBA" id="ARBA00022842"/>
    </source>
</evidence>
<evidence type="ECO:0000256" key="5">
    <source>
        <dbReference type="ARBA" id="ARBA00022723"/>
    </source>
</evidence>
<dbReference type="CDD" id="cd09908">
    <property type="entry name" value="H3TH_EXO1"/>
    <property type="match status" value="1"/>
</dbReference>
<evidence type="ECO:0000259" key="18">
    <source>
        <dbReference type="SMART" id="SM00484"/>
    </source>
</evidence>
<feature type="region of interest" description="Disordered" evidence="17">
    <location>
        <begin position="716"/>
        <end position="790"/>
    </location>
</feature>
<dbReference type="InterPro" id="IPR037315">
    <property type="entry name" value="EXO1_H3TH"/>
</dbReference>
<keyword evidence="4 16" id="KW-0540">Nuclease</keyword>
<keyword evidence="14 16" id="KW-0234">DNA repair</keyword>
<sequence>MGIQGLLPFLKKASREAHLRDFKGQTAAVDAYCWLHKGAFSCADKLVRGEPTDGYVIYMMKQISLMLNNDIKPILVFDGCNLPSKAGTELKRRENRERNRKKAKELLREGRTREARECFQRCVDITSEMAAEVIDACRARNVDIIVAPYEADSQLAYLNQCGIAQLVITEDSDLVLFGCKNVLFKMDNNGGCVLVDSEKLHLSMNVPRDKFCFSKFRNMCILSGCDYLPSLPGIGLAKSCKFFNVTSNPDLHNALCKLPSYLKMPHLEVNKKYRDGFIQAINTFLYQLVFDPITRQLRPLNEYPDDTGPDDYPYAGKFIGHEKALQIALGNVNVQTGAVVGNFSPETYKPPAPKSSGWSKHGDMCAPHPSMWGNNNNSNKKEALTSSAPIIPSILPQSTTPHTTTTGKEITITTPIFKRKKQELDESDITEGDLQNLYSLPEKRKKLNNNNNDKEENLQEDDPHLSMSQETSSAKPGERDSMEGEGDSGRASDHFSSPEEQKPRRNPFAKSQSVVSKLSSGSQFSALKRFSKMKKTVVDQNTIVQSRYFTSSTTSNSNSAAIKTESTPNAPVPSPENTVEYKQDMQPTNDTEKMSSKSKSDQIFNPDQSEEPPLSLIDSNFQQKTPTTFKWNKLSEVYSHSKHITVETSKATRYKFKCVTPQTKEQKENHCDTSSLEESGEESPSTSSSQGHQSSQRSSCASDVCSIDNDSFSLTPASSLPLTPIDNDSFNLTPGSLPPTPVSQTSIPAKSVVGEKFKKSGVKTPNRCRAPGLTKSASKRKSGSGPRQLSLTDMFGFKKEEKKLQAVGPIL</sequence>
<dbReference type="GO" id="GO:0017108">
    <property type="term" value="F:5'-flap endonuclease activity"/>
    <property type="evidence" value="ECO:0007669"/>
    <property type="project" value="TreeGrafter"/>
</dbReference>
<dbReference type="AlphaFoldDB" id="A0AAE1FKI7"/>
<keyword evidence="10 16" id="KW-0269">Exonuclease</keyword>
<dbReference type="GO" id="GO:0035312">
    <property type="term" value="F:5'-3' DNA exonuclease activity"/>
    <property type="evidence" value="ECO:0007669"/>
    <property type="project" value="UniProtKB-UniRule"/>
</dbReference>
<comment type="subcellular location">
    <subcellularLocation>
        <location evidence="1 16">Nucleus</location>
    </subcellularLocation>
</comment>
<dbReference type="GO" id="GO:0005634">
    <property type="term" value="C:nucleus"/>
    <property type="evidence" value="ECO:0007669"/>
    <property type="project" value="UniProtKB-SubCell"/>
</dbReference>
<keyword evidence="13 16" id="KW-0238">DNA-binding</keyword>
<evidence type="ECO:0000256" key="16">
    <source>
        <dbReference type="RuleBase" id="RU910737"/>
    </source>
</evidence>
<feature type="compositionally biased region" description="Low complexity" evidence="17">
    <location>
        <begin position="550"/>
        <end position="559"/>
    </location>
</feature>
<feature type="region of interest" description="Disordered" evidence="17">
    <location>
        <begin position="390"/>
        <end position="411"/>
    </location>
</feature>
<dbReference type="InterPro" id="IPR019974">
    <property type="entry name" value="XPG_CS"/>
</dbReference>
<dbReference type="InterPro" id="IPR006085">
    <property type="entry name" value="XPG_DNA_repair_N"/>
</dbReference>
<keyword evidence="12 16" id="KW-0267">Excision nuclease</keyword>
<dbReference type="InterPro" id="IPR029060">
    <property type="entry name" value="PIN-like_dom_sf"/>
</dbReference>
<feature type="domain" description="XPG N-terminal" evidence="19">
    <location>
        <begin position="1"/>
        <end position="99"/>
    </location>
</feature>
<feature type="compositionally biased region" description="Polar residues" evidence="17">
    <location>
        <begin position="560"/>
        <end position="569"/>
    </location>
</feature>
<evidence type="ECO:0000256" key="8">
    <source>
        <dbReference type="ARBA" id="ARBA00022769"/>
    </source>
</evidence>
<dbReference type="InterPro" id="IPR006084">
    <property type="entry name" value="XPG/Rad2"/>
</dbReference>
<evidence type="ECO:0000256" key="10">
    <source>
        <dbReference type="ARBA" id="ARBA00022839"/>
    </source>
</evidence>
<keyword evidence="15 16" id="KW-0539">Nucleus</keyword>
<proteinExistence type="inferred from homology"/>
<dbReference type="PRINTS" id="PR00853">
    <property type="entry name" value="XPGRADSUPER"/>
</dbReference>
<dbReference type="PANTHER" id="PTHR11081">
    <property type="entry name" value="FLAP ENDONUCLEASE FAMILY MEMBER"/>
    <property type="match status" value="1"/>
</dbReference>
<dbReference type="CDD" id="cd09857">
    <property type="entry name" value="PIN_EXO1"/>
    <property type="match status" value="1"/>
</dbReference>
<evidence type="ECO:0000256" key="2">
    <source>
        <dbReference type="ARBA" id="ARBA00010563"/>
    </source>
</evidence>
<name>A0AAE1FKI7_PETCI</name>
<dbReference type="Pfam" id="PF00867">
    <property type="entry name" value="XPG_I"/>
    <property type="match status" value="1"/>
</dbReference>
<comment type="function">
    <text evidence="16">5'-&gt;3' double-stranded DNA exonuclease which may also possess a cryptic 3'-&gt;5' double-stranded DNA exonuclease activity. Functions in DNA mismatch repair.</text>
</comment>
<feature type="compositionally biased region" description="Low complexity" evidence="17">
    <location>
        <begin position="674"/>
        <end position="699"/>
    </location>
</feature>
<keyword evidence="21" id="KW-1185">Reference proteome</keyword>
<dbReference type="PROSITE" id="PS00841">
    <property type="entry name" value="XPG_1"/>
    <property type="match status" value="1"/>
</dbReference>
<comment type="caution">
    <text evidence="20">The sequence shown here is derived from an EMBL/GenBank/DDBJ whole genome shotgun (WGS) entry which is preliminary data.</text>
</comment>
<feature type="compositionally biased region" description="Basic and acidic residues" evidence="17">
    <location>
        <begin position="590"/>
        <end position="600"/>
    </location>
</feature>
<dbReference type="GO" id="GO:0006310">
    <property type="term" value="P:DNA recombination"/>
    <property type="evidence" value="ECO:0007669"/>
    <property type="project" value="TreeGrafter"/>
</dbReference>
<dbReference type="Gene3D" id="1.10.150.20">
    <property type="entry name" value="5' to 3' exonuclease, C-terminal subdomain"/>
    <property type="match status" value="1"/>
</dbReference>
<evidence type="ECO:0000256" key="9">
    <source>
        <dbReference type="ARBA" id="ARBA00022801"/>
    </source>
</evidence>
<dbReference type="GO" id="GO:0046872">
    <property type="term" value="F:metal ion binding"/>
    <property type="evidence" value="ECO:0007669"/>
    <property type="project" value="UniProtKB-UniRule"/>
</dbReference>
<accession>A0AAE1FKI7</accession>
<evidence type="ECO:0000256" key="6">
    <source>
        <dbReference type="ARBA" id="ARBA00022759"/>
    </source>
</evidence>
<dbReference type="EMBL" id="JAWQEG010001896">
    <property type="protein sequence ID" value="KAK3875923.1"/>
    <property type="molecule type" value="Genomic_DNA"/>
</dbReference>